<gene>
    <name evidence="1" type="primary">CWC25</name>
    <name evidence="1" type="ORF">H2198_003416</name>
</gene>
<keyword evidence="2" id="KW-1185">Reference proteome</keyword>
<name>A0ACC3ABZ1_9EURO</name>
<accession>A0ACC3ABZ1</accession>
<organism evidence="1 2">
    <name type="scientific">Neophaeococcomyces mojaviensis</name>
    <dbReference type="NCBI Taxonomy" id="3383035"/>
    <lineage>
        <taxon>Eukaryota</taxon>
        <taxon>Fungi</taxon>
        <taxon>Dikarya</taxon>
        <taxon>Ascomycota</taxon>
        <taxon>Pezizomycotina</taxon>
        <taxon>Eurotiomycetes</taxon>
        <taxon>Chaetothyriomycetidae</taxon>
        <taxon>Chaetothyriales</taxon>
        <taxon>Chaetothyriales incertae sedis</taxon>
        <taxon>Neophaeococcomyces</taxon>
    </lineage>
</organism>
<sequence length="383" mass="45215">MGGDLNLKKSWHPSLMSNQKKVWEEEKRALDERKKIDQIRKEREEERQIQELQELQEAAGGRKRQSRVDWMYSGPSTGQTGTTEENEAFLLGKRRVDTLLQGKEKESLQKTAGQDSFMAVQNANSARDTAAKIRDDPLLAIKKQEQAAYEAMMSDPVKRRMLLKAAGKEEEPERERKRQKHHHHSSRHRDRDTDRRSRRRSPLKDDQDRDEHSRRRHRRDRSPSYSRSPSPDRRRKRRSPPGSRRYSPAEDSRDRSRSPYRRDEPPKNLHKARSWHNSRPRMHSRSRSPQRRQSSPRREEDTAARLAAMQQDATDLDTQRQRRLQEISEREHQAAEQDEKARARNARRGGGRADFVNGFHKRAGDMSLSERMGRHQHSERDED</sequence>
<dbReference type="Proteomes" id="UP001172386">
    <property type="component" value="Unassembled WGS sequence"/>
</dbReference>
<reference evidence="1" key="1">
    <citation type="submission" date="2022-10" db="EMBL/GenBank/DDBJ databases">
        <title>Culturing micro-colonial fungi from biological soil crusts in the Mojave desert and describing Neophaeococcomyces mojavensis, and introducing the new genera and species Taxawa tesnikishii.</title>
        <authorList>
            <person name="Kurbessoian T."/>
            <person name="Stajich J.E."/>
        </authorList>
    </citation>
    <scope>NUCLEOTIDE SEQUENCE</scope>
    <source>
        <strain evidence="1">JES_112</strain>
    </source>
</reference>
<evidence type="ECO:0000313" key="2">
    <source>
        <dbReference type="Proteomes" id="UP001172386"/>
    </source>
</evidence>
<comment type="caution">
    <text evidence="1">The sequence shown here is derived from an EMBL/GenBank/DDBJ whole genome shotgun (WGS) entry which is preliminary data.</text>
</comment>
<evidence type="ECO:0000313" key="1">
    <source>
        <dbReference type="EMBL" id="KAJ9658987.1"/>
    </source>
</evidence>
<dbReference type="EMBL" id="JAPDRQ010000045">
    <property type="protein sequence ID" value="KAJ9658987.1"/>
    <property type="molecule type" value="Genomic_DNA"/>
</dbReference>
<proteinExistence type="predicted"/>
<protein>
    <submittedName>
        <fullName evidence="1">RNA-splicing factor</fullName>
    </submittedName>
</protein>